<evidence type="ECO:0000256" key="2">
    <source>
        <dbReference type="ARBA" id="ARBA00022448"/>
    </source>
</evidence>
<dbReference type="InterPro" id="IPR017871">
    <property type="entry name" value="ABC_transporter-like_CS"/>
</dbReference>
<name>A0A8J2VH65_9BACL</name>
<sequence length="300" mass="33161">MLEMKEVSKVYGRHQALQPVSFSLEKEGIYGVVGPDGAGKTTLLRLMAGALRPSSGEVIHTTGAKIGYVPQTFGMYEDMSIAENLHFYGQLNGVPAPEREKRIRELLDRTGLAPFSDRLAGALSGGMKQKLAIATAVLHRPGLVVLDEPTNGVDPVSRQEVWEIVRSVLREGTTVVISTQYLEGAGLCDEVFLMHQGRIIGRKSPSAFVSEFPYHVWVVRDAGSVRVEWLPRLRQEPAIAEAYARGTDLVVLCREKERVKEMLETLRRDREGVGPVEEEPASYEDVFTQAVKEAEGRESA</sequence>
<dbReference type="Gene3D" id="3.40.50.300">
    <property type="entry name" value="P-loop containing nucleotide triphosphate hydrolases"/>
    <property type="match status" value="1"/>
</dbReference>
<keyword evidence="7" id="KW-1185">Reference proteome</keyword>
<comment type="caution">
    <text evidence="6">The sequence shown here is derived from an EMBL/GenBank/DDBJ whole genome shotgun (WGS) entry which is preliminary data.</text>
</comment>
<dbReference type="InterPro" id="IPR003593">
    <property type="entry name" value="AAA+_ATPase"/>
</dbReference>
<dbReference type="GO" id="GO:0005524">
    <property type="term" value="F:ATP binding"/>
    <property type="evidence" value="ECO:0007669"/>
    <property type="project" value="UniProtKB-KW"/>
</dbReference>
<proteinExistence type="inferred from homology"/>
<dbReference type="PROSITE" id="PS00211">
    <property type="entry name" value="ABC_TRANSPORTER_1"/>
    <property type="match status" value="1"/>
</dbReference>
<reference evidence="6" key="2">
    <citation type="submission" date="2020-09" db="EMBL/GenBank/DDBJ databases">
        <authorList>
            <person name="Sun Q."/>
            <person name="Zhou Y."/>
        </authorList>
    </citation>
    <scope>NUCLEOTIDE SEQUENCE</scope>
    <source>
        <strain evidence="6">CGMCC 1.15179</strain>
    </source>
</reference>
<keyword evidence="4" id="KW-0067">ATP-binding</keyword>
<feature type="domain" description="ABC transporter" evidence="5">
    <location>
        <begin position="2"/>
        <end position="221"/>
    </location>
</feature>
<dbReference type="PROSITE" id="PS50893">
    <property type="entry name" value="ABC_TRANSPORTER_2"/>
    <property type="match status" value="1"/>
</dbReference>
<evidence type="ECO:0000313" key="7">
    <source>
        <dbReference type="Proteomes" id="UP000625210"/>
    </source>
</evidence>
<evidence type="ECO:0000256" key="1">
    <source>
        <dbReference type="ARBA" id="ARBA00005417"/>
    </source>
</evidence>
<comment type="similarity">
    <text evidence="1">Belongs to the ABC transporter superfamily.</text>
</comment>
<dbReference type="InterPro" id="IPR050763">
    <property type="entry name" value="ABC_transporter_ATP-binding"/>
</dbReference>
<evidence type="ECO:0000259" key="5">
    <source>
        <dbReference type="PROSITE" id="PS50893"/>
    </source>
</evidence>
<keyword evidence="2" id="KW-0813">Transport</keyword>
<dbReference type="SMART" id="SM00382">
    <property type="entry name" value="AAA"/>
    <property type="match status" value="1"/>
</dbReference>
<protein>
    <recommendedName>
        <fullName evidence="5">ABC transporter domain-containing protein</fullName>
    </recommendedName>
</protein>
<dbReference type="CDD" id="cd03230">
    <property type="entry name" value="ABC_DR_subfamily_A"/>
    <property type="match status" value="1"/>
</dbReference>
<gene>
    <name evidence="6" type="ORF">GCM10011571_26770</name>
</gene>
<dbReference type="GO" id="GO:0016887">
    <property type="term" value="F:ATP hydrolysis activity"/>
    <property type="evidence" value="ECO:0007669"/>
    <property type="project" value="InterPro"/>
</dbReference>
<dbReference type="PANTHER" id="PTHR42711">
    <property type="entry name" value="ABC TRANSPORTER ATP-BINDING PROTEIN"/>
    <property type="match status" value="1"/>
</dbReference>
<organism evidence="6 7">
    <name type="scientific">Marinithermofilum abyssi</name>
    <dbReference type="NCBI Taxonomy" id="1571185"/>
    <lineage>
        <taxon>Bacteria</taxon>
        <taxon>Bacillati</taxon>
        <taxon>Bacillota</taxon>
        <taxon>Bacilli</taxon>
        <taxon>Bacillales</taxon>
        <taxon>Thermoactinomycetaceae</taxon>
        <taxon>Marinithermofilum</taxon>
    </lineage>
</organism>
<dbReference type="EMBL" id="BMHQ01000009">
    <property type="protein sequence ID" value="GGE23307.1"/>
    <property type="molecule type" value="Genomic_DNA"/>
</dbReference>
<evidence type="ECO:0000256" key="4">
    <source>
        <dbReference type="ARBA" id="ARBA00022840"/>
    </source>
</evidence>
<evidence type="ECO:0000313" key="6">
    <source>
        <dbReference type="EMBL" id="GGE23307.1"/>
    </source>
</evidence>
<dbReference type="Proteomes" id="UP000625210">
    <property type="component" value="Unassembled WGS sequence"/>
</dbReference>
<dbReference type="Pfam" id="PF00005">
    <property type="entry name" value="ABC_tran"/>
    <property type="match status" value="1"/>
</dbReference>
<keyword evidence="3" id="KW-0547">Nucleotide-binding</keyword>
<dbReference type="InterPro" id="IPR027417">
    <property type="entry name" value="P-loop_NTPase"/>
</dbReference>
<evidence type="ECO:0000256" key="3">
    <source>
        <dbReference type="ARBA" id="ARBA00022741"/>
    </source>
</evidence>
<dbReference type="AlphaFoldDB" id="A0A8J2VH65"/>
<reference evidence="6" key="1">
    <citation type="journal article" date="2014" name="Int. J. Syst. Evol. Microbiol.">
        <title>Complete genome sequence of Corynebacterium casei LMG S-19264T (=DSM 44701T), isolated from a smear-ripened cheese.</title>
        <authorList>
            <consortium name="US DOE Joint Genome Institute (JGI-PGF)"/>
            <person name="Walter F."/>
            <person name="Albersmeier A."/>
            <person name="Kalinowski J."/>
            <person name="Ruckert C."/>
        </authorList>
    </citation>
    <scope>NUCLEOTIDE SEQUENCE</scope>
    <source>
        <strain evidence="6">CGMCC 1.15179</strain>
    </source>
</reference>
<dbReference type="SUPFAM" id="SSF52540">
    <property type="entry name" value="P-loop containing nucleoside triphosphate hydrolases"/>
    <property type="match status" value="1"/>
</dbReference>
<dbReference type="InterPro" id="IPR003439">
    <property type="entry name" value="ABC_transporter-like_ATP-bd"/>
</dbReference>
<dbReference type="PANTHER" id="PTHR42711:SF5">
    <property type="entry name" value="ABC TRANSPORTER ATP-BINDING PROTEIN NATA"/>
    <property type="match status" value="1"/>
</dbReference>
<accession>A0A8J2VH65</accession>